<dbReference type="CDD" id="cd20525">
    <property type="entry name" value="CYCLIN_CCNH_rpt2"/>
    <property type="match status" value="1"/>
</dbReference>
<protein>
    <submittedName>
        <fullName evidence="5">Cyclin-like protein</fullName>
    </submittedName>
</protein>
<dbReference type="STRING" id="106004.A0A1Y2G1D0"/>
<sequence>MALKQRTASPSVAPPATAPAPQPLYSTSSQYRNWRYSKQGLAKIRKDLNEQAVERVRGMVEQERVQQHSAPVASTSTPSASGSEPPSQPTTPPPPSEIQYLTVEDELSLVTYYLTQISLLCGAFKFGEMVQATAMTYLKRFYLRNTCMDYHPKNVMLTCVFLATKTENHPISIDSFSSKTRTTPDDILSLEFLVSQSLRFEYKVHHAHLAASGLLLDMQTTETPLETLETVYTSAKQHLRTSRLTDLELIYTPSQIALATFRLTDPSIVDRWLGIKATRQAAHNAEQRLSAQTEEELEKDKVVDLLVEIGEVIMMAKENPVDKAKVTEVDKRLRWARNPEKDPKSALYKKRKAEEEAEREAKSRAKAAARPANDDESVFD</sequence>
<organism evidence="5 6">
    <name type="scientific">Leucosporidium creatinivorum</name>
    <dbReference type="NCBI Taxonomy" id="106004"/>
    <lineage>
        <taxon>Eukaryota</taxon>
        <taxon>Fungi</taxon>
        <taxon>Dikarya</taxon>
        <taxon>Basidiomycota</taxon>
        <taxon>Pucciniomycotina</taxon>
        <taxon>Microbotryomycetes</taxon>
        <taxon>Leucosporidiales</taxon>
        <taxon>Leucosporidium</taxon>
    </lineage>
</organism>
<feature type="compositionally biased region" description="Low complexity" evidence="3">
    <location>
        <begin position="69"/>
        <end position="85"/>
    </location>
</feature>
<dbReference type="Gene3D" id="1.10.472.10">
    <property type="entry name" value="Cyclin-like"/>
    <property type="match status" value="2"/>
</dbReference>
<dbReference type="InterPro" id="IPR043198">
    <property type="entry name" value="Cyclin/Ssn8"/>
</dbReference>
<evidence type="ECO:0000256" key="3">
    <source>
        <dbReference type="SAM" id="MobiDB-lite"/>
    </source>
</evidence>
<keyword evidence="6" id="KW-1185">Reference proteome</keyword>
<reference evidence="5 6" key="1">
    <citation type="submission" date="2016-07" db="EMBL/GenBank/DDBJ databases">
        <title>Pervasive Adenine N6-methylation of Active Genes in Fungi.</title>
        <authorList>
            <consortium name="DOE Joint Genome Institute"/>
            <person name="Mondo S.J."/>
            <person name="Dannebaum R.O."/>
            <person name="Kuo R.C."/>
            <person name="Labutti K."/>
            <person name="Haridas S."/>
            <person name="Kuo A."/>
            <person name="Salamov A."/>
            <person name="Ahrendt S.R."/>
            <person name="Lipzen A."/>
            <person name="Sullivan W."/>
            <person name="Andreopoulos W.B."/>
            <person name="Clum A."/>
            <person name="Lindquist E."/>
            <person name="Daum C."/>
            <person name="Ramamoorthy G.K."/>
            <person name="Gryganskyi A."/>
            <person name="Culley D."/>
            <person name="Magnuson J.K."/>
            <person name="James T.Y."/>
            <person name="O'Malley M.A."/>
            <person name="Stajich J.E."/>
            <person name="Spatafora J.W."/>
            <person name="Visel A."/>
            <person name="Grigoriev I.V."/>
        </authorList>
    </citation>
    <scope>NUCLEOTIDE SEQUENCE [LARGE SCALE GENOMIC DNA]</scope>
    <source>
        <strain evidence="5 6">62-1032</strain>
    </source>
</reference>
<feature type="region of interest" description="Disordered" evidence="3">
    <location>
        <begin position="55"/>
        <end position="97"/>
    </location>
</feature>
<dbReference type="EMBL" id="MCGR01000005">
    <property type="protein sequence ID" value="ORY89772.1"/>
    <property type="molecule type" value="Genomic_DNA"/>
</dbReference>
<dbReference type="GO" id="GO:0016538">
    <property type="term" value="F:cyclin-dependent protein serine/threonine kinase regulator activity"/>
    <property type="evidence" value="ECO:0007669"/>
    <property type="project" value="InterPro"/>
</dbReference>
<evidence type="ECO:0000259" key="4">
    <source>
        <dbReference type="SMART" id="SM00385"/>
    </source>
</evidence>
<feature type="region of interest" description="Disordered" evidence="3">
    <location>
        <begin position="1"/>
        <end position="29"/>
    </location>
</feature>
<dbReference type="InterPro" id="IPR036915">
    <property type="entry name" value="Cyclin-like_sf"/>
</dbReference>
<dbReference type="FunFam" id="1.10.472.10:FF:000095">
    <property type="entry name" value="Cyclin Ccl1, putative (AFU_orthologue AFUA_5G07030)"/>
    <property type="match status" value="1"/>
</dbReference>
<comment type="caution">
    <text evidence="5">The sequence shown here is derived from an EMBL/GenBank/DDBJ whole genome shotgun (WGS) entry which is preliminary data.</text>
</comment>
<dbReference type="Pfam" id="PF16899">
    <property type="entry name" value="Cyclin_C_2"/>
    <property type="match status" value="1"/>
</dbReference>
<evidence type="ECO:0000256" key="1">
    <source>
        <dbReference type="ARBA" id="ARBA00023127"/>
    </source>
</evidence>
<comment type="similarity">
    <text evidence="2">Belongs to the cyclin family.</text>
</comment>
<proteinExistence type="inferred from homology"/>
<dbReference type="OrthoDB" id="340962at2759"/>
<keyword evidence="1 2" id="KW-0195">Cyclin</keyword>
<gene>
    <name evidence="5" type="ORF">BCR35DRAFT_275581</name>
</gene>
<dbReference type="Proteomes" id="UP000193467">
    <property type="component" value="Unassembled WGS sequence"/>
</dbReference>
<name>A0A1Y2G1D0_9BASI</name>
<dbReference type="SMART" id="SM00385">
    <property type="entry name" value="CYCLIN"/>
    <property type="match status" value="1"/>
</dbReference>
<evidence type="ECO:0000256" key="2">
    <source>
        <dbReference type="RuleBase" id="RU000383"/>
    </source>
</evidence>
<dbReference type="GO" id="GO:0006357">
    <property type="term" value="P:regulation of transcription by RNA polymerase II"/>
    <property type="evidence" value="ECO:0007669"/>
    <property type="project" value="InterPro"/>
</dbReference>
<dbReference type="CDD" id="cd20524">
    <property type="entry name" value="CYCLIN_CCNH_rpt1"/>
    <property type="match status" value="1"/>
</dbReference>
<evidence type="ECO:0000313" key="5">
    <source>
        <dbReference type="EMBL" id="ORY89772.1"/>
    </source>
</evidence>
<dbReference type="SUPFAM" id="SSF47954">
    <property type="entry name" value="Cyclin-like"/>
    <property type="match status" value="2"/>
</dbReference>
<dbReference type="PANTHER" id="PTHR10026">
    <property type="entry name" value="CYCLIN"/>
    <property type="match status" value="1"/>
</dbReference>
<dbReference type="InterPro" id="IPR031658">
    <property type="entry name" value="Cyclin_C_2"/>
</dbReference>
<feature type="compositionally biased region" description="Basic and acidic residues" evidence="3">
    <location>
        <begin position="55"/>
        <end position="66"/>
    </location>
</feature>
<dbReference type="InterPro" id="IPR006671">
    <property type="entry name" value="Cyclin_N"/>
</dbReference>
<accession>A0A1Y2G1D0</accession>
<feature type="compositionally biased region" description="Pro residues" evidence="3">
    <location>
        <begin position="86"/>
        <end position="96"/>
    </location>
</feature>
<dbReference type="InParanoid" id="A0A1Y2G1D0"/>
<feature type="domain" description="Cyclin-like" evidence="4">
    <location>
        <begin position="115"/>
        <end position="196"/>
    </location>
</feature>
<dbReference type="Pfam" id="PF00134">
    <property type="entry name" value="Cyclin_N"/>
    <property type="match status" value="1"/>
</dbReference>
<feature type="compositionally biased region" description="Basic and acidic residues" evidence="3">
    <location>
        <begin position="333"/>
        <end position="344"/>
    </location>
</feature>
<evidence type="ECO:0000313" key="6">
    <source>
        <dbReference type="Proteomes" id="UP000193467"/>
    </source>
</evidence>
<dbReference type="InterPro" id="IPR013763">
    <property type="entry name" value="Cyclin-like_dom"/>
</dbReference>
<feature type="compositionally biased region" description="Pro residues" evidence="3">
    <location>
        <begin position="12"/>
        <end position="22"/>
    </location>
</feature>
<feature type="region of interest" description="Disordered" evidence="3">
    <location>
        <begin position="333"/>
        <end position="380"/>
    </location>
</feature>
<dbReference type="AlphaFoldDB" id="A0A1Y2G1D0"/>
<dbReference type="FunCoup" id="A0A1Y2G1D0">
    <property type="interactions" value="607"/>
</dbReference>